<dbReference type="GO" id="GO:0006145">
    <property type="term" value="P:purine nucleobase catabolic process"/>
    <property type="evidence" value="ECO:0007669"/>
    <property type="project" value="TreeGrafter"/>
</dbReference>
<dbReference type="EC" id="1.7.3.3" evidence="7 10"/>
<evidence type="ECO:0000256" key="10">
    <source>
        <dbReference type="RuleBase" id="RU004455"/>
    </source>
</evidence>
<feature type="binding site" evidence="9">
    <location>
        <position position="59"/>
    </location>
    <ligand>
        <name>urate</name>
        <dbReference type="ChEBI" id="CHEBI:17775"/>
    </ligand>
</feature>
<evidence type="ECO:0000256" key="6">
    <source>
        <dbReference type="ARBA" id="ARBA00023140"/>
    </source>
</evidence>
<feature type="binding site" evidence="9">
    <location>
        <position position="168"/>
    </location>
    <ligand>
        <name>5-hydroxyisourate</name>
        <dbReference type="ChEBI" id="CHEBI:18072"/>
    </ligand>
</feature>
<dbReference type="UniPathway" id="UPA00394">
    <property type="reaction ID" value="UER00650"/>
</dbReference>
<feature type="binding site" evidence="9">
    <location>
        <position position="185"/>
    </location>
    <ligand>
        <name>5-hydroxyisourate</name>
        <dbReference type="ChEBI" id="CHEBI:18072"/>
    </ligand>
</feature>
<feature type="active site" description="Charge relay system" evidence="8">
    <location>
        <position position="13"/>
    </location>
</feature>
<evidence type="ECO:0000256" key="3">
    <source>
        <dbReference type="ARBA" id="ARBA00009760"/>
    </source>
</evidence>
<protein>
    <recommendedName>
        <fullName evidence="7 10">Uricase</fullName>
        <ecNumber evidence="7 10">1.7.3.3</ecNumber>
    </recommendedName>
    <alternativeName>
        <fullName evidence="7">Urate oxidase</fullName>
    </alternativeName>
</protein>
<proteinExistence type="inferred from homology"/>
<accession>G7E365</accession>
<comment type="pathway">
    <text evidence="2 7">Purine metabolism; urate degradation; (S)-allantoin from urate: step 1/3.</text>
</comment>
<dbReference type="GO" id="GO:0005777">
    <property type="term" value="C:peroxisome"/>
    <property type="evidence" value="ECO:0007669"/>
    <property type="project" value="UniProtKB-SubCell"/>
</dbReference>
<comment type="caution">
    <text evidence="11">The sequence shown here is derived from an EMBL/GenBank/DDBJ whole genome shotgun (WGS) entry which is preliminary data.</text>
</comment>
<dbReference type="STRING" id="764103.G7E365"/>
<dbReference type="PRINTS" id="PR00093">
    <property type="entry name" value="URICASE"/>
</dbReference>
<dbReference type="FunFam" id="3.10.270.10:FF:000001">
    <property type="entry name" value="Uricase"/>
    <property type="match status" value="1"/>
</dbReference>
<feature type="binding site" evidence="9">
    <location>
        <position position="185"/>
    </location>
    <ligand>
        <name>urate</name>
        <dbReference type="ChEBI" id="CHEBI:17775"/>
    </ligand>
</feature>
<feature type="binding site" evidence="9">
    <location>
        <position position="168"/>
    </location>
    <ligand>
        <name>urate</name>
        <dbReference type="ChEBI" id="CHEBI:17775"/>
    </ligand>
</feature>
<feature type="binding site" evidence="9">
    <location>
        <position position="239"/>
    </location>
    <ligand>
        <name>5-hydroxyisourate</name>
        <dbReference type="ChEBI" id="CHEBI:18072"/>
    </ligand>
</feature>
<dbReference type="InterPro" id="IPR002042">
    <property type="entry name" value="Uricase"/>
</dbReference>
<feature type="binding site" evidence="9">
    <location>
        <position position="240"/>
    </location>
    <ligand>
        <name>urate</name>
        <dbReference type="ChEBI" id="CHEBI:17775"/>
    </ligand>
</feature>
<feature type="binding site" evidence="9">
    <location>
        <position position="239"/>
    </location>
    <ligand>
        <name>urate</name>
        <dbReference type="ChEBI" id="CHEBI:17775"/>
    </ligand>
</feature>
<evidence type="ECO:0000256" key="7">
    <source>
        <dbReference type="PIRNR" id="PIRNR000241"/>
    </source>
</evidence>
<evidence type="ECO:0000313" key="11">
    <source>
        <dbReference type="EMBL" id="GAA97246.1"/>
    </source>
</evidence>
<dbReference type="OMA" id="ATMYKMS"/>
<evidence type="ECO:0000256" key="5">
    <source>
        <dbReference type="ARBA" id="ARBA00023002"/>
    </source>
</evidence>
<dbReference type="OrthoDB" id="9992118at2759"/>
<evidence type="ECO:0000256" key="4">
    <source>
        <dbReference type="ARBA" id="ARBA00022631"/>
    </source>
</evidence>
<keyword evidence="6 7" id="KW-0576">Peroxisome</keyword>
<feature type="binding site" evidence="9">
    <location>
        <position position="58"/>
    </location>
    <ligand>
        <name>urate</name>
        <dbReference type="ChEBI" id="CHEBI:17775"/>
    </ligand>
</feature>
<evidence type="ECO:0000256" key="2">
    <source>
        <dbReference type="ARBA" id="ARBA00004831"/>
    </source>
</evidence>
<reference evidence="11 12" key="1">
    <citation type="journal article" date="2011" name="J. Gen. Appl. Microbiol.">
        <title>Draft genome sequencing of the enigmatic basidiomycete Mixia osmundae.</title>
        <authorList>
            <person name="Nishida H."/>
            <person name="Nagatsuka Y."/>
            <person name="Sugiyama J."/>
        </authorList>
    </citation>
    <scope>NUCLEOTIDE SEQUENCE [LARGE SCALE GENOMIC DNA]</scope>
    <source>
        <strain evidence="12">CBS 9802 / IAM 14324 / JCM 22182 / KY 12970</strain>
    </source>
</reference>
<sequence length="307" mass="33955">MAEVKLTYARYGKDKVRVFRIVRGPTHHDVVEYTVCATLEGDIDVSYTQADNTVVIATDSCKNTVNVFAKKSAHVLSPELFALELGIHFVTKYAHIHKAHIDIIQHKWTRINVTETGKAHPHSFVRDGDDKRLIGVIVDATKGTDAISATVKSGITDMLVLKSSGSAFENFYTDEYRTLPDVSDRILSTSVDCSYTITLPPQPLTLTRLDKLGIDFAAIATSVRNTTLDTFATDQSASVQATLYNMCKKIISDNKEVYDVSYKLPNKHYHAVNLDFMGLPNLKPAEAEVFQPVESPSGLIMATVTRA</sequence>
<dbReference type="EMBL" id="BABT02000117">
    <property type="protein sequence ID" value="GAA97246.1"/>
    <property type="molecule type" value="Genomic_DNA"/>
</dbReference>
<dbReference type="Gene3D" id="3.10.270.10">
    <property type="entry name" value="Urate Oxidase"/>
    <property type="match status" value="1"/>
</dbReference>
<comment type="similarity">
    <text evidence="3 7 10">Belongs to the uricase family.</text>
</comment>
<evidence type="ECO:0000256" key="1">
    <source>
        <dbReference type="ARBA" id="ARBA00004275"/>
    </source>
</evidence>
<comment type="subcellular location">
    <subcellularLocation>
        <location evidence="1 7">Peroxisome</location>
    </subcellularLocation>
</comment>
<comment type="function">
    <text evidence="7 10">Catalyzes the oxidation of uric acid to 5-hydroxyisourate, which is further processed to form (S)-allantoin.</text>
</comment>
<feature type="active site" description="Charge relay system" evidence="8">
    <location>
        <position position="268"/>
    </location>
</feature>
<evidence type="ECO:0000256" key="8">
    <source>
        <dbReference type="PIRSR" id="PIRSR000241-1"/>
    </source>
</evidence>
<keyword evidence="4 7" id="KW-0659">Purine metabolism</keyword>
<feature type="binding site" evidence="9">
    <location>
        <position position="240"/>
    </location>
    <ligand>
        <name>5-hydroxyisourate</name>
        <dbReference type="ChEBI" id="CHEBI:18072"/>
    </ligand>
</feature>
<feature type="binding site" evidence="9">
    <location>
        <position position="266"/>
    </location>
    <ligand>
        <name>urate</name>
        <dbReference type="ChEBI" id="CHEBI:17775"/>
    </ligand>
</feature>
<dbReference type="HOGENOM" id="CLU_048151_0_0_1"/>
<dbReference type="SUPFAM" id="SSF55620">
    <property type="entry name" value="Tetrahydrobiopterin biosynthesis enzymes-like"/>
    <property type="match status" value="2"/>
</dbReference>
<dbReference type="FunCoup" id="G7E365">
    <property type="interactions" value="40"/>
</dbReference>
<dbReference type="PANTHER" id="PTHR42874">
    <property type="entry name" value="URICASE"/>
    <property type="match status" value="1"/>
</dbReference>
<dbReference type="GO" id="GO:0004846">
    <property type="term" value="F:urate oxidase activity"/>
    <property type="evidence" value="ECO:0007669"/>
    <property type="project" value="UniProtKB-EC"/>
</dbReference>
<evidence type="ECO:0000256" key="9">
    <source>
        <dbReference type="PIRSR" id="PIRSR000241-2"/>
    </source>
</evidence>
<keyword evidence="12" id="KW-1185">Reference proteome</keyword>
<feature type="binding site" evidence="9">
    <location>
        <position position="266"/>
    </location>
    <ligand>
        <name>O2</name>
        <dbReference type="ChEBI" id="CHEBI:15379"/>
    </ligand>
</feature>
<feature type="binding site" evidence="9">
    <location>
        <position position="266"/>
    </location>
    <ligand>
        <name>5-hydroxyisourate</name>
        <dbReference type="ChEBI" id="CHEBI:18072"/>
    </ligand>
</feature>
<dbReference type="PIRSF" id="PIRSF000241">
    <property type="entry name" value="Urate_oxidase"/>
    <property type="match status" value="1"/>
</dbReference>
<dbReference type="Pfam" id="PF01014">
    <property type="entry name" value="Uricase"/>
    <property type="match status" value="2"/>
</dbReference>
<dbReference type="RefSeq" id="XP_014571077.1">
    <property type="nucleotide sequence ID" value="XM_014715591.1"/>
</dbReference>
<comment type="catalytic activity">
    <reaction evidence="7 10">
        <text>urate + O2 + H2O = 5-hydroxyisourate + H2O2</text>
        <dbReference type="Rhea" id="RHEA:21368"/>
        <dbReference type="ChEBI" id="CHEBI:15377"/>
        <dbReference type="ChEBI" id="CHEBI:15379"/>
        <dbReference type="ChEBI" id="CHEBI:16240"/>
        <dbReference type="ChEBI" id="CHEBI:17775"/>
        <dbReference type="ChEBI" id="CHEBI:18072"/>
        <dbReference type="EC" id="1.7.3.3"/>
    </reaction>
</comment>
<keyword evidence="5 7" id="KW-0560">Oxidoreductase</keyword>
<dbReference type="Proteomes" id="UP000009131">
    <property type="component" value="Unassembled WGS sequence"/>
</dbReference>
<dbReference type="PANTHER" id="PTHR42874:SF1">
    <property type="entry name" value="URICASE"/>
    <property type="match status" value="1"/>
</dbReference>
<dbReference type="eggNOG" id="KOG1599">
    <property type="taxonomic scope" value="Eukaryota"/>
</dbReference>
<dbReference type="AlphaFoldDB" id="G7E365"/>
<gene>
    <name evidence="11" type="primary">Mo03923</name>
    <name evidence="11" type="ORF">E5Q_03923</name>
</gene>
<feature type="active site" description="Charge relay system" evidence="8">
    <location>
        <position position="58"/>
    </location>
</feature>
<name>G7E365_MIXOS</name>
<dbReference type="GO" id="GO:0019628">
    <property type="term" value="P:urate catabolic process"/>
    <property type="evidence" value="ECO:0007669"/>
    <property type="project" value="UniProtKB-UniPathway"/>
</dbReference>
<evidence type="ECO:0000313" key="12">
    <source>
        <dbReference type="Proteomes" id="UP000009131"/>
    </source>
</evidence>
<dbReference type="NCBIfam" id="TIGR03383">
    <property type="entry name" value="urate_oxi"/>
    <property type="match status" value="1"/>
</dbReference>
<reference evidence="11 12" key="2">
    <citation type="journal article" date="2012" name="Open Biol.">
        <title>Characteristics of nucleosomes and linker DNA regions on the genome of the basidiomycete Mixia osmundae revealed by mono- and dinucleosome mapping.</title>
        <authorList>
            <person name="Nishida H."/>
            <person name="Kondo S."/>
            <person name="Matsumoto T."/>
            <person name="Suzuki Y."/>
            <person name="Yoshikawa H."/>
            <person name="Taylor T.D."/>
            <person name="Sugiyama J."/>
        </authorList>
    </citation>
    <scope>NUCLEOTIDE SEQUENCE [LARGE SCALE GENOMIC DNA]</scope>
    <source>
        <strain evidence="12">CBS 9802 / IAM 14324 / JCM 22182 / KY 12970</strain>
    </source>
</reference>
<organism evidence="11 12">
    <name type="scientific">Mixia osmundae (strain CBS 9802 / IAM 14324 / JCM 22182 / KY 12970)</name>
    <dbReference type="NCBI Taxonomy" id="764103"/>
    <lineage>
        <taxon>Eukaryota</taxon>
        <taxon>Fungi</taxon>
        <taxon>Dikarya</taxon>
        <taxon>Basidiomycota</taxon>
        <taxon>Pucciniomycotina</taxon>
        <taxon>Mixiomycetes</taxon>
        <taxon>Mixiales</taxon>
        <taxon>Mixiaceae</taxon>
        <taxon>Mixia</taxon>
    </lineage>
</organism>
<dbReference type="InParanoid" id="G7E365"/>